<dbReference type="InterPro" id="IPR017871">
    <property type="entry name" value="ABC_transporter-like_CS"/>
</dbReference>
<comment type="similarity">
    <text evidence="5">Belongs to the ABC transporter superfamily. Drug exporter-1 (DrugE1) (TC 3.A.1.105) family.</text>
</comment>
<dbReference type="KEGG" id="oyw:OdinLCB4_006855"/>
<comment type="subcellular location">
    <subcellularLocation>
        <location evidence="1">Cell membrane</location>
        <topology evidence="1">Peripheral membrane protein</topology>
        <orientation evidence="1">Cytoplasmic side</orientation>
    </subcellularLocation>
</comment>
<dbReference type="GO" id="GO:0043215">
    <property type="term" value="P:daunorubicin transport"/>
    <property type="evidence" value="ECO:0007669"/>
    <property type="project" value="InterPro"/>
</dbReference>
<accession>A0AAF0D1V7</accession>
<dbReference type="InterPro" id="IPR003593">
    <property type="entry name" value="AAA+_ATPase"/>
</dbReference>
<evidence type="ECO:0000256" key="1">
    <source>
        <dbReference type="ARBA" id="ARBA00004413"/>
    </source>
</evidence>
<keyword evidence="4 7" id="KW-0067">ATP-binding</keyword>
<evidence type="ECO:0000256" key="5">
    <source>
        <dbReference type="ARBA" id="ARBA00049985"/>
    </source>
</evidence>
<dbReference type="GO" id="GO:0005886">
    <property type="term" value="C:plasma membrane"/>
    <property type="evidence" value="ECO:0007669"/>
    <property type="project" value="UniProtKB-SubCell"/>
</dbReference>
<organism evidence="7 8">
    <name type="scientific">Odinarchaeota yellowstonii (strain LCB_4)</name>
    <dbReference type="NCBI Taxonomy" id="1841599"/>
    <lineage>
        <taxon>Archaea</taxon>
        <taxon>Promethearchaeati</taxon>
        <taxon>Candidatus Odinarchaeota</taxon>
        <taxon>Candidatus Odinarchaeia</taxon>
        <taxon>Candidatus Odinarchaeales</taxon>
        <taxon>Candidatus Odinarchaeaceae</taxon>
        <taxon>Candidatus Odinarchaeum</taxon>
    </lineage>
</organism>
<dbReference type="PROSITE" id="PS50893">
    <property type="entry name" value="ABC_TRANSPORTER_2"/>
    <property type="match status" value="1"/>
</dbReference>
<dbReference type="PANTHER" id="PTHR42711:SF5">
    <property type="entry name" value="ABC TRANSPORTER ATP-BINDING PROTEIN NATA"/>
    <property type="match status" value="1"/>
</dbReference>
<evidence type="ECO:0000313" key="7">
    <source>
        <dbReference type="EMBL" id="WEU40183.1"/>
    </source>
</evidence>
<dbReference type="InterPro" id="IPR027417">
    <property type="entry name" value="P-loop_NTPase"/>
</dbReference>
<keyword evidence="3" id="KW-0547">Nucleotide-binding</keyword>
<proteinExistence type="inferred from homology"/>
<reference evidence="7" key="2">
    <citation type="journal article" date="2022" name="Nat. Microbiol.">
        <title>A closed Candidatus Odinarchaeum chromosome exposes Asgard archaeal viruses.</title>
        <authorList>
            <person name="Tamarit D."/>
            <person name="Caceres E.F."/>
            <person name="Krupovic M."/>
            <person name="Nijland R."/>
            <person name="Eme L."/>
            <person name="Robinson N.P."/>
            <person name="Ettema T.J.G."/>
        </authorList>
    </citation>
    <scope>NUCLEOTIDE SEQUENCE</scope>
    <source>
        <strain evidence="7">LCB_4</strain>
    </source>
</reference>
<dbReference type="NCBIfam" id="TIGR01188">
    <property type="entry name" value="drrA"/>
    <property type="match status" value="1"/>
</dbReference>
<dbReference type="GO" id="GO:0016887">
    <property type="term" value="F:ATP hydrolysis activity"/>
    <property type="evidence" value="ECO:0007669"/>
    <property type="project" value="InterPro"/>
</dbReference>
<dbReference type="GO" id="GO:1900753">
    <property type="term" value="P:doxorubicin transport"/>
    <property type="evidence" value="ECO:0007669"/>
    <property type="project" value="InterPro"/>
</dbReference>
<evidence type="ECO:0000256" key="2">
    <source>
        <dbReference type="ARBA" id="ARBA00022448"/>
    </source>
</evidence>
<feature type="domain" description="ABC transporter" evidence="6">
    <location>
        <begin position="5"/>
        <end position="235"/>
    </location>
</feature>
<dbReference type="PANTHER" id="PTHR42711">
    <property type="entry name" value="ABC TRANSPORTER ATP-BINDING PROTEIN"/>
    <property type="match status" value="1"/>
</dbReference>
<name>A0AAF0D1V7_ODILC</name>
<dbReference type="InterPro" id="IPR003439">
    <property type="entry name" value="ABC_transporter-like_ATP-bd"/>
</dbReference>
<protein>
    <submittedName>
        <fullName evidence="7">ATP-binding cassette domain-containing protein</fullName>
    </submittedName>
</protein>
<gene>
    <name evidence="7" type="ORF">OdinLCB4_006855</name>
</gene>
<dbReference type="InterPro" id="IPR005894">
    <property type="entry name" value="DrrA"/>
</dbReference>
<dbReference type="PROSITE" id="PS00211">
    <property type="entry name" value="ABC_TRANSPORTER_1"/>
    <property type="match status" value="1"/>
</dbReference>
<evidence type="ECO:0000256" key="3">
    <source>
        <dbReference type="ARBA" id="ARBA00022741"/>
    </source>
</evidence>
<sequence length="309" mass="34308">MRNAIEVVNVSKSFNGFKAVDNVSFTVMEGEIFGFLGPNGAGKTTTTRMITGLIKPDHGEIRVFGFDILREPVKAKQIMGIIPEMSNAYIDLSAWDNLMLVGGLYGVPRKIREERGELLLKQFKLFDRRSQLVKGFSKGMKQRLLMCMALIHEPILLVLDEPTSGLDVESTILIREVLRGLNKRGVTVFITTHNMEEASKLCERVAIINHGRIIVDDTVENVKNGVERFKILEIVFDRKIDFSGLAAFSVNGRVDEAGERVRLTVGDVGEALNNIIEFANSKSLKIISLNTLTPSLEEAFIKLTGAGKL</sequence>
<reference evidence="7" key="1">
    <citation type="journal article" date="2017" name="Nature">
        <title>Asgard archaea illuminate the origin of eukaryotic cellular complexity.</title>
        <authorList>
            <person name="Zaremba-Niedzwiedzka K."/>
            <person name="Caceres E.F."/>
            <person name="Saw J.H."/>
            <person name="Backstrom D."/>
            <person name="Juzokaite L."/>
            <person name="Vancaester E."/>
            <person name="Seitz K.W."/>
            <person name="Anantharaman K."/>
            <person name="Starnawski P."/>
            <person name="Kjeldsen K.U."/>
            <person name="Scott M.B."/>
            <person name="Nunoura T."/>
            <person name="Banfield J.F."/>
            <person name="Schramm A."/>
            <person name="Baker B.J."/>
            <person name="Spang A."/>
            <person name="Ettema T.J.G."/>
        </authorList>
    </citation>
    <scope>NUCLEOTIDE SEQUENCE</scope>
    <source>
        <strain evidence="7">LCB_4</strain>
    </source>
</reference>
<dbReference type="EMBL" id="CP091871">
    <property type="protein sequence ID" value="WEU40183.1"/>
    <property type="molecule type" value="Genomic_DNA"/>
</dbReference>
<dbReference type="Gene3D" id="3.40.50.300">
    <property type="entry name" value="P-loop containing nucleotide triphosphate hydrolases"/>
    <property type="match status" value="1"/>
</dbReference>
<dbReference type="AlphaFoldDB" id="A0AAF0D1V7"/>
<evidence type="ECO:0000256" key="4">
    <source>
        <dbReference type="ARBA" id="ARBA00022840"/>
    </source>
</evidence>
<evidence type="ECO:0000259" key="6">
    <source>
        <dbReference type="PROSITE" id="PS50893"/>
    </source>
</evidence>
<dbReference type="SMART" id="SM00382">
    <property type="entry name" value="AAA"/>
    <property type="match status" value="1"/>
</dbReference>
<dbReference type="Proteomes" id="UP000186851">
    <property type="component" value="Chromosome"/>
</dbReference>
<dbReference type="SUPFAM" id="SSF52540">
    <property type="entry name" value="P-loop containing nucleoside triphosphate hydrolases"/>
    <property type="match status" value="1"/>
</dbReference>
<dbReference type="Pfam" id="PF00005">
    <property type="entry name" value="ABC_tran"/>
    <property type="match status" value="1"/>
</dbReference>
<evidence type="ECO:0000313" key="8">
    <source>
        <dbReference type="Proteomes" id="UP000186851"/>
    </source>
</evidence>
<keyword evidence="2" id="KW-0813">Transport</keyword>
<dbReference type="GO" id="GO:0005524">
    <property type="term" value="F:ATP binding"/>
    <property type="evidence" value="ECO:0007669"/>
    <property type="project" value="UniProtKB-KW"/>
</dbReference>
<dbReference type="InterPro" id="IPR050763">
    <property type="entry name" value="ABC_transporter_ATP-binding"/>
</dbReference>